<name>A0A2P4WZT7_9STRA</name>
<keyword evidence="3" id="KW-1185">Reference proteome</keyword>
<accession>A0A2P4WZT7</accession>
<dbReference type="OrthoDB" id="8954839at2759"/>
<dbReference type="InterPro" id="IPR050951">
    <property type="entry name" value="Retrovirus_Pol_polyprotein"/>
</dbReference>
<dbReference type="Pfam" id="PF00078">
    <property type="entry name" value="RVT_1"/>
    <property type="match status" value="1"/>
</dbReference>
<reference evidence="2 3" key="1">
    <citation type="journal article" date="2017" name="Genome Biol. Evol.">
        <title>Phytophthora megakarya and P. palmivora, closely related causal agents of cacao black pod rot, underwent increases in genome sizes and gene numbers by different mechanisms.</title>
        <authorList>
            <person name="Ali S.S."/>
            <person name="Shao J."/>
            <person name="Lary D.J."/>
            <person name="Kronmiller B."/>
            <person name="Shen D."/>
            <person name="Strem M.D."/>
            <person name="Amoako-Attah I."/>
            <person name="Akrofi A.Y."/>
            <person name="Begoude B.A."/>
            <person name="Ten Hoopen G.M."/>
            <person name="Coulibaly K."/>
            <person name="Kebe B.I."/>
            <person name="Melnick R.L."/>
            <person name="Guiltinan M.J."/>
            <person name="Tyler B.M."/>
            <person name="Meinhardt L.W."/>
            <person name="Bailey B.A."/>
        </authorList>
    </citation>
    <scope>NUCLEOTIDE SEQUENCE [LARGE SCALE GENOMIC DNA]</scope>
    <source>
        <strain evidence="3">sbr112.9</strain>
    </source>
</reference>
<dbReference type="PANTHER" id="PTHR37984">
    <property type="entry name" value="PROTEIN CBG26694"/>
    <property type="match status" value="1"/>
</dbReference>
<organism evidence="2 3">
    <name type="scientific">Phytophthora palmivora</name>
    <dbReference type="NCBI Taxonomy" id="4796"/>
    <lineage>
        <taxon>Eukaryota</taxon>
        <taxon>Sar</taxon>
        <taxon>Stramenopiles</taxon>
        <taxon>Oomycota</taxon>
        <taxon>Peronosporomycetes</taxon>
        <taxon>Peronosporales</taxon>
        <taxon>Peronosporaceae</taxon>
        <taxon>Phytophthora</taxon>
    </lineage>
</organism>
<evidence type="ECO:0000313" key="3">
    <source>
        <dbReference type="Proteomes" id="UP000237271"/>
    </source>
</evidence>
<dbReference type="PANTHER" id="PTHR37984:SF5">
    <property type="entry name" value="PROTEIN NYNRIN-LIKE"/>
    <property type="match status" value="1"/>
</dbReference>
<evidence type="ECO:0000313" key="2">
    <source>
        <dbReference type="EMBL" id="POM58809.1"/>
    </source>
</evidence>
<dbReference type="PROSITE" id="PS50878">
    <property type="entry name" value="RT_POL"/>
    <property type="match status" value="1"/>
</dbReference>
<dbReference type="AlphaFoldDB" id="A0A2P4WZT7"/>
<dbReference type="SUPFAM" id="SSF56672">
    <property type="entry name" value="DNA/RNA polymerases"/>
    <property type="match status" value="1"/>
</dbReference>
<proteinExistence type="predicted"/>
<gene>
    <name evidence="2" type="ORF">PHPALM_36494</name>
</gene>
<dbReference type="Gene3D" id="3.30.70.270">
    <property type="match status" value="1"/>
</dbReference>
<dbReference type="InterPro" id="IPR043128">
    <property type="entry name" value="Rev_trsase/Diguanyl_cyclase"/>
</dbReference>
<dbReference type="InterPro" id="IPR043502">
    <property type="entry name" value="DNA/RNA_pol_sf"/>
</dbReference>
<comment type="caution">
    <text evidence="2">The sequence shown here is derived from an EMBL/GenBank/DDBJ whole genome shotgun (WGS) entry which is preliminary data.</text>
</comment>
<protein>
    <submittedName>
        <fullName evidence="2">Pol protein</fullName>
    </submittedName>
</protein>
<dbReference type="EMBL" id="NCKW01020149">
    <property type="protein sequence ID" value="POM58809.1"/>
    <property type="molecule type" value="Genomic_DNA"/>
</dbReference>
<sequence length="231" mass="26611">MNSVLRGLTWITCLIYLDDIIVYTSGGIERHVVELACVLQRLADAGLTLKLNKCVFATRRMEYLGHELSSDARTINARSTRNHEMRWKPSALSIWQDITGDSSKILVRSWHPRPRCYENVNGRAWRVSNARPWKPVAYPSKARLKQKLECLAVVWAIKRFDHIYTIVDRIDSDRSLGPEVTDGQPELDWKLHRWTLTLQKFGFDVEYQPGSTNICRCAFTSTYNGYSSDST</sequence>
<evidence type="ECO:0000259" key="1">
    <source>
        <dbReference type="PROSITE" id="PS50878"/>
    </source>
</evidence>
<dbReference type="Proteomes" id="UP000237271">
    <property type="component" value="Unassembled WGS sequence"/>
</dbReference>
<dbReference type="InterPro" id="IPR000477">
    <property type="entry name" value="RT_dom"/>
</dbReference>
<feature type="domain" description="Reverse transcriptase" evidence="1">
    <location>
        <begin position="1"/>
        <end position="68"/>
    </location>
</feature>